<proteinExistence type="predicted"/>
<reference evidence="2" key="1">
    <citation type="journal article" date="2022" name="bioRxiv">
        <title>Sequencing and chromosome-scale assembly of the giantPleurodeles waltlgenome.</title>
        <authorList>
            <person name="Brown T."/>
            <person name="Elewa A."/>
            <person name="Iarovenko S."/>
            <person name="Subramanian E."/>
            <person name="Araus A.J."/>
            <person name="Petzold A."/>
            <person name="Susuki M."/>
            <person name="Suzuki K.-i.T."/>
            <person name="Hayashi T."/>
            <person name="Toyoda A."/>
            <person name="Oliveira C."/>
            <person name="Osipova E."/>
            <person name="Leigh N.D."/>
            <person name="Simon A."/>
            <person name="Yun M.H."/>
        </authorList>
    </citation>
    <scope>NUCLEOTIDE SEQUENCE</scope>
    <source>
        <strain evidence="2">20211129_DDA</strain>
        <tissue evidence="2">Liver</tissue>
    </source>
</reference>
<feature type="compositionally biased region" description="Basic and acidic residues" evidence="1">
    <location>
        <begin position="19"/>
        <end position="35"/>
    </location>
</feature>
<keyword evidence="3" id="KW-1185">Reference proteome</keyword>
<evidence type="ECO:0000313" key="3">
    <source>
        <dbReference type="Proteomes" id="UP001066276"/>
    </source>
</evidence>
<dbReference type="EMBL" id="JANPWB010000006">
    <property type="protein sequence ID" value="KAJ1177984.1"/>
    <property type="molecule type" value="Genomic_DNA"/>
</dbReference>
<feature type="region of interest" description="Disordered" evidence="1">
    <location>
        <begin position="1"/>
        <end position="38"/>
    </location>
</feature>
<sequence>MRVHNSTAGTAHSTSHASRAAEDTPRLRASPRLERSTGSLCPDAALTMNALDTRSRSYSLSVLLHPCPGVPIITMAQQNFSISPPHAFCVSVTEPSMKWTEWKDYFTNYIEAIDEEGKMSGEQKKIILLHSLGPVGLKTYSRMQKSLPSGDGNVFSAALQDLDKYFAPKVCIGITRLHIFQLKQHKGEDVDDYVAELKKLTIDCKYGILHSDLIRDRLVMLAHNQSIQERLWINGDAPLEDFLAIIRKAEIFGRCVTE</sequence>
<feature type="compositionally biased region" description="Low complexity" evidence="1">
    <location>
        <begin position="1"/>
        <end position="18"/>
    </location>
</feature>
<dbReference type="AlphaFoldDB" id="A0AAV7TPZ3"/>
<evidence type="ECO:0000256" key="1">
    <source>
        <dbReference type="SAM" id="MobiDB-lite"/>
    </source>
</evidence>
<evidence type="ECO:0008006" key="4">
    <source>
        <dbReference type="Google" id="ProtNLM"/>
    </source>
</evidence>
<accession>A0AAV7TPZ3</accession>
<evidence type="ECO:0000313" key="2">
    <source>
        <dbReference type="EMBL" id="KAJ1177984.1"/>
    </source>
</evidence>
<comment type="caution">
    <text evidence="2">The sequence shown here is derived from an EMBL/GenBank/DDBJ whole genome shotgun (WGS) entry which is preliminary data.</text>
</comment>
<dbReference type="PANTHER" id="PTHR33198">
    <property type="entry name" value="ANK_REP_REGION DOMAIN-CONTAINING PROTEIN-RELATED"/>
    <property type="match status" value="1"/>
</dbReference>
<protein>
    <recommendedName>
        <fullName evidence="4">Retrotransposon gag domain-containing protein</fullName>
    </recommendedName>
</protein>
<organism evidence="2 3">
    <name type="scientific">Pleurodeles waltl</name>
    <name type="common">Iberian ribbed newt</name>
    <dbReference type="NCBI Taxonomy" id="8319"/>
    <lineage>
        <taxon>Eukaryota</taxon>
        <taxon>Metazoa</taxon>
        <taxon>Chordata</taxon>
        <taxon>Craniata</taxon>
        <taxon>Vertebrata</taxon>
        <taxon>Euteleostomi</taxon>
        <taxon>Amphibia</taxon>
        <taxon>Batrachia</taxon>
        <taxon>Caudata</taxon>
        <taxon>Salamandroidea</taxon>
        <taxon>Salamandridae</taxon>
        <taxon>Pleurodelinae</taxon>
        <taxon>Pleurodeles</taxon>
    </lineage>
</organism>
<name>A0AAV7TPZ3_PLEWA</name>
<dbReference type="Proteomes" id="UP001066276">
    <property type="component" value="Chromosome 3_2"/>
</dbReference>
<gene>
    <name evidence="2" type="ORF">NDU88_003234</name>
</gene>